<name>A0A1L3F9C7_BRAJP</name>
<reference evidence="1 2" key="1">
    <citation type="submission" date="2016-11" db="EMBL/GenBank/DDBJ databases">
        <title>Complete Genome Sequence of Bradyrhizobium sp. strain J5, an isolated from soybean nodule in Hokkaido.</title>
        <authorList>
            <person name="Kanehara K."/>
        </authorList>
    </citation>
    <scope>NUCLEOTIDE SEQUENCE [LARGE SCALE GENOMIC DNA]</scope>
    <source>
        <strain evidence="1 2">J5</strain>
    </source>
</reference>
<sequence length="74" mass="8103">MILESFDRRTLASMEAVLEQLCQGRPDGVNHELRSFIADSLVQCARKGQTTLGALTEAGEAALARWAISDRKQA</sequence>
<proteinExistence type="predicted"/>
<accession>A0A1L3F9C7</accession>
<dbReference type="EMBL" id="CP017637">
    <property type="protein sequence ID" value="APG09893.1"/>
    <property type="molecule type" value="Genomic_DNA"/>
</dbReference>
<dbReference type="RefSeq" id="WP_063982871.1">
    <property type="nucleotide sequence ID" value="NZ_CP017637.1"/>
</dbReference>
<dbReference type="AlphaFoldDB" id="A0A1L3F9C7"/>
<dbReference type="OrthoDB" id="8140670at2"/>
<protein>
    <submittedName>
        <fullName evidence="1">Uncharacterized protein</fullName>
    </submittedName>
</protein>
<organism evidence="1 2">
    <name type="scientific">Bradyrhizobium japonicum</name>
    <dbReference type="NCBI Taxonomy" id="375"/>
    <lineage>
        <taxon>Bacteria</taxon>
        <taxon>Pseudomonadati</taxon>
        <taxon>Pseudomonadota</taxon>
        <taxon>Alphaproteobacteria</taxon>
        <taxon>Hyphomicrobiales</taxon>
        <taxon>Nitrobacteraceae</taxon>
        <taxon>Bradyrhizobium</taxon>
    </lineage>
</organism>
<evidence type="ECO:0000313" key="1">
    <source>
        <dbReference type="EMBL" id="APG09893.1"/>
    </source>
</evidence>
<gene>
    <name evidence="1" type="ORF">BKD09_16305</name>
</gene>
<evidence type="ECO:0000313" key="2">
    <source>
        <dbReference type="Proteomes" id="UP000181962"/>
    </source>
</evidence>
<dbReference type="Proteomes" id="UP000181962">
    <property type="component" value="Chromosome"/>
</dbReference>